<dbReference type="AlphaFoldDB" id="A0AA39G9S5"/>
<evidence type="ECO:0000313" key="3">
    <source>
        <dbReference type="EMBL" id="KAK0382753.1"/>
    </source>
</evidence>
<proteinExistence type="predicted"/>
<reference evidence="3" key="1">
    <citation type="submission" date="2022-10" db="EMBL/GenBank/DDBJ databases">
        <title>Determination and structural analysis of whole genome sequence of Sarocladium strictum F4-1.</title>
        <authorList>
            <person name="Hu L."/>
            <person name="Jiang Y."/>
        </authorList>
    </citation>
    <scope>NUCLEOTIDE SEQUENCE</scope>
    <source>
        <strain evidence="3">F4-1</strain>
    </source>
</reference>
<accession>A0AA39G9S5</accession>
<sequence length="1127" mass="126718">MNSFPHSSPDPLSDSTPYTQDEEAMDSLLQEIKLPISESPPTAAPSRHFTTAAEDLSAPQLGQGFQYQAKPPNRPGQFTARAIQPVLSAEPSTSKPELIAVGTIGTRDESRRPLNEPLLLPELVFSPPPQKLNQISHHFNPTKSLSRSGSRVGNAAFPRSPHDVKSSRPGQITVKCLGQDQAPLVKALDSQVFVGSTPSLESPMAAFKQSSPFSGLLHKSSRHQASLRGVDRGIPLKVAPHMLRRSNVHRSSSPTSACGDLEKPTRRLKHRQATESPCHILSRPLSRGDSRHSHTDEHTRSQSRASNVSKKRSALQKQTQQKRSQRRPDRKTMMQEMASQWNEYLLAADRDKEEYRLEIEGLQHDIDAQVVELETARRRLQEKDEFLTKLQGTCDEMQKSQDAASTERRQLNEQVASLREELNVAKGQTDAVKERNSACRKKVNEAITEHQSLFKLTKSYCSDLQQELVAEQNERTEQAKEVAQALQKSIAQRKAMKEFASFVEKEMTARESLKNETISALQSRISEQQQTLFKVSYLEKSLKTQLQAQHATQNSVSELHATLENFRRTYDRDLDERTLLAAAVQGVDDRVEAFSDRVREDLVNTLTKQEAEALFKSMQDSLTSSMRDLIIAATQGKESTDERLETMEDLLRTKLDSLKQELKEQVAEISCSATSSESFNERTNERFDRLEADLHNARTTTEAIEKRLCTMTAEGEMNALVANSKLDDTLKKLEKRDAKLGELRRQLQLVTEDYHAKLDAMRRKAEEEEASLQLNAQDFANQADEMSKAFEAQLDFALAQQREECEIAMRKEQTEHWTAVNSLQEAKGKLQKLAMDDEEKQVLQEKARSNEAQVLDLRECINRQEQQMETHKELERRWRQDIEAVDKIRAQLKSISVQLPHLEIMGSGLDKFAMIHDNLSSTAQYLAVEQAWVKGQLQSKTSGPGEVPARSELAAEASLDGWKDASSSLGTSQKDLDRRRVIVRSPSGSMRSPSPSLSVHQERKRRRAGFETQSILRLTATASDAQHLQAQAQVISEESKQPSKGLFDLMKGHSRYFRPIMSTAPLAVPSANSGIIEQIRAGLTQDRSSSWSLPTLADFERPQQTQPASEVDKPTEGAVAKRIKLEL</sequence>
<evidence type="ECO:0000256" key="1">
    <source>
        <dbReference type="SAM" id="Coils"/>
    </source>
</evidence>
<dbReference type="Proteomes" id="UP001175261">
    <property type="component" value="Unassembled WGS sequence"/>
</dbReference>
<feature type="coiled-coil region" evidence="1">
    <location>
        <begin position="345"/>
        <end position="435"/>
    </location>
</feature>
<dbReference type="EMBL" id="JAPDFR010000010">
    <property type="protein sequence ID" value="KAK0382753.1"/>
    <property type="molecule type" value="Genomic_DNA"/>
</dbReference>
<dbReference type="PANTHER" id="PTHR23159:SF31">
    <property type="entry name" value="CENTROSOME-ASSOCIATED PROTEIN CEP250 ISOFORM X1"/>
    <property type="match status" value="1"/>
</dbReference>
<comment type="caution">
    <text evidence="3">The sequence shown here is derived from an EMBL/GenBank/DDBJ whole genome shotgun (WGS) entry which is preliminary data.</text>
</comment>
<evidence type="ECO:0000313" key="4">
    <source>
        <dbReference type="Proteomes" id="UP001175261"/>
    </source>
</evidence>
<feature type="region of interest" description="Disordered" evidence="2">
    <location>
        <begin position="984"/>
        <end position="1010"/>
    </location>
</feature>
<organism evidence="3 4">
    <name type="scientific">Sarocladium strictum</name>
    <name type="common">Black bundle disease fungus</name>
    <name type="synonym">Acremonium strictum</name>
    <dbReference type="NCBI Taxonomy" id="5046"/>
    <lineage>
        <taxon>Eukaryota</taxon>
        <taxon>Fungi</taxon>
        <taxon>Dikarya</taxon>
        <taxon>Ascomycota</taxon>
        <taxon>Pezizomycotina</taxon>
        <taxon>Sordariomycetes</taxon>
        <taxon>Hypocreomycetidae</taxon>
        <taxon>Hypocreales</taxon>
        <taxon>Sarocladiaceae</taxon>
        <taxon>Sarocladium</taxon>
    </lineage>
</organism>
<dbReference type="PANTHER" id="PTHR23159">
    <property type="entry name" value="CENTROSOMAL PROTEIN 2"/>
    <property type="match status" value="1"/>
</dbReference>
<evidence type="ECO:0000256" key="2">
    <source>
        <dbReference type="SAM" id="MobiDB-lite"/>
    </source>
</evidence>
<keyword evidence="1" id="KW-0175">Coiled coil</keyword>
<gene>
    <name evidence="3" type="ORF">NLU13_9849</name>
</gene>
<feature type="region of interest" description="Disordered" evidence="2">
    <location>
        <begin position="140"/>
        <end position="169"/>
    </location>
</feature>
<keyword evidence="4" id="KW-1185">Reference proteome</keyword>
<feature type="coiled-coil region" evidence="1">
    <location>
        <begin position="461"/>
        <end position="489"/>
    </location>
</feature>
<feature type="region of interest" description="Disordered" evidence="2">
    <location>
        <begin position="1"/>
        <end position="112"/>
    </location>
</feature>
<name>A0AA39G9S5_SARSR</name>
<feature type="coiled-coil region" evidence="1">
    <location>
        <begin position="648"/>
        <end position="782"/>
    </location>
</feature>
<feature type="region of interest" description="Disordered" evidence="2">
    <location>
        <begin position="1092"/>
        <end position="1117"/>
    </location>
</feature>
<feature type="compositionally biased region" description="Polar residues" evidence="2">
    <location>
        <begin position="140"/>
        <end position="151"/>
    </location>
</feature>
<feature type="compositionally biased region" description="Basic and acidic residues" evidence="2">
    <location>
        <begin position="286"/>
        <end position="300"/>
    </location>
</feature>
<feature type="region of interest" description="Disordered" evidence="2">
    <location>
        <begin position="243"/>
        <end position="334"/>
    </location>
</feature>
<feature type="compositionally biased region" description="Low complexity" evidence="2">
    <location>
        <begin position="985"/>
        <end position="998"/>
    </location>
</feature>
<protein>
    <submittedName>
        <fullName evidence="3">Uncharacterized protein</fullName>
    </submittedName>
</protein>